<reference evidence="1" key="1">
    <citation type="journal article" date="2019" name="Sci. Rep.">
        <title>Draft genome of Tanacetum cinerariifolium, the natural source of mosquito coil.</title>
        <authorList>
            <person name="Yamashiro T."/>
            <person name="Shiraishi A."/>
            <person name="Satake H."/>
            <person name="Nakayama K."/>
        </authorList>
    </citation>
    <scope>NUCLEOTIDE SEQUENCE</scope>
</reference>
<name>A0A699GM68_TANCI</name>
<comment type="caution">
    <text evidence="1">The sequence shown here is derived from an EMBL/GenBank/DDBJ whole genome shotgun (WGS) entry which is preliminary data.</text>
</comment>
<sequence>MQPDLETPVLTAAEIDVVNLDEAAQMSLDTSRSIEEFEAQQAIKKVDEHLLDGDIEKIMEGDKESDAYNSEVKKSAYVMQVNEEVEEESAEDMLIRKKGKGVVWWRLGL</sequence>
<evidence type="ECO:0000313" key="1">
    <source>
        <dbReference type="EMBL" id="GEU29788.1"/>
    </source>
</evidence>
<dbReference type="EMBL" id="BKCJ010000100">
    <property type="protein sequence ID" value="GEU29788.1"/>
    <property type="molecule type" value="Genomic_DNA"/>
</dbReference>
<gene>
    <name evidence="1" type="ORF">Tci_001766</name>
</gene>
<proteinExistence type="predicted"/>
<accession>A0A699GM68</accession>
<organism evidence="1">
    <name type="scientific">Tanacetum cinerariifolium</name>
    <name type="common">Dalmatian daisy</name>
    <name type="synonym">Chrysanthemum cinerariifolium</name>
    <dbReference type="NCBI Taxonomy" id="118510"/>
    <lineage>
        <taxon>Eukaryota</taxon>
        <taxon>Viridiplantae</taxon>
        <taxon>Streptophyta</taxon>
        <taxon>Embryophyta</taxon>
        <taxon>Tracheophyta</taxon>
        <taxon>Spermatophyta</taxon>
        <taxon>Magnoliopsida</taxon>
        <taxon>eudicotyledons</taxon>
        <taxon>Gunneridae</taxon>
        <taxon>Pentapetalae</taxon>
        <taxon>asterids</taxon>
        <taxon>campanulids</taxon>
        <taxon>Asterales</taxon>
        <taxon>Asteraceae</taxon>
        <taxon>Asteroideae</taxon>
        <taxon>Anthemideae</taxon>
        <taxon>Anthemidinae</taxon>
        <taxon>Tanacetum</taxon>
    </lineage>
</organism>
<dbReference type="AlphaFoldDB" id="A0A699GM68"/>
<protein>
    <submittedName>
        <fullName evidence="1">Uncharacterized protein</fullName>
    </submittedName>
</protein>